<protein>
    <submittedName>
        <fullName evidence="2">Uncharacterized protein</fullName>
    </submittedName>
</protein>
<feature type="compositionally biased region" description="Basic and acidic residues" evidence="1">
    <location>
        <begin position="399"/>
        <end position="416"/>
    </location>
</feature>
<dbReference type="EMBL" id="RQTK01001605">
    <property type="protein sequence ID" value="RUS69685.1"/>
    <property type="molecule type" value="Genomic_DNA"/>
</dbReference>
<evidence type="ECO:0000313" key="3">
    <source>
        <dbReference type="Proteomes" id="UP000271974"/>
    </source>
</evidence>
<gene>
    <name evidence="2" type="ORF">EGW08_022551</name>
</gene>
<feature type="compositionally biased region" description="Polar residues" evidence="1">
    <location>
        <begin position="908"/>
        <end position="917"/>
    </location>
</feature>
<evidence type="ECO:0000313" key="2">
    <source>
        <dbReference type="EMBL" id="RUS69685.1"/>
    </source>
</evidence>
<feature type="region of interest" description="Disordered" evidence="1">
    <location>
        <begin position="850"/>
        <end position="891"/>
    </location>
</feature>
<feature type="compositionally biased region" description="Polar residues" evidence="1">
    <location>
        <begin position="856"/>
        <end position="881"/>
    </location>
</feature>
<dbReference type="Proteomes" id="UP000271974">
    <property type="component" value="Unassembled WGS sequence"/>
</dbReference>
<dbReference type="OrthoDB" id="10682749at2759"/>
<feature type="region of interest" description="Disordered" evidence="1">
    <location>
        <begin position="1243"/>
        <end position="1270"/>
    </location>
</feature>
<comment type="caution">
    <text evidence="2">The sequence shown here is derived from an EMBL/GenBank/DDBJ whole genome shotgun (WGS) entry which is preliminary data.</text>
</comment>
<keyword evidence="3" id="KW-1185">Reference proteome</keyword>
<name>A0A3S1AR29_ELYCH</name>
<accession>A0A3S1AR29</accession>
<feature type="region of interest" description="Disordered" evidence="1">
    <location>
        <begin position="903"/>
        <end position="926"/>
    </location>
</feature>
<reference evidence="2 3" key="1">
    <citation type="submission" date="2019-01" db="EMBL/GenBank/DDBJ databases">
        <title>A draft genome assembly of the solar-powered sea slug Elysia chlorotica.</title>
        <authorList>
            <person name="Cai H."/>
            <person name="Li Q."/>
            <person name="Fang X."/>
            <person name="Li J."/>
            <person name="Curtis N.E."/>
            <person name="Altenburger A."/>
            <person name="Shibata T."/>
            <person name="Feng M."/>
            <person name="Maeda T."/>
            <person name="Schwartz J.A."/>
            <person name="Shigenobu S."/>
            <person name="Lundholm N."/>
            <person name="Nishiyama T."/>
            <person name="Yang H."/>
            <person name="Hasebe M."/>
            <person name="Li S."/>
            <person name="Pierce S.K."/>
            <person name="Wang J."/>
        </authorList>
    </citation>
    <scope>NUCLEOTIDE SEQUENCE [LARGE SCALE GENOMIC DNA]</scope>
    <source>
        <strain evidence="2">EC2010</strain>
        <tissue evidence="2">Whole organism of an adult</tissue>
    </source>
</reference>
<proteinExistence type="predicted"/>
<feature type="compositionally biased region" description="Basic and acidic residues" evidence="1">
    <location>
        <begin position="882"/>
        <end position="891"/>
    </location>
</feature>
<feature type="region of interest" description="Disordered" evidence="1">
    <location>
        <begin position="391"/>
        <end position="426"/>
    </location>
</feature>
<feature type="region of interest" description="Disordered" evidence="1">
    <location>
        <begin position="469"/>
        <end position="494"/>
    </location>
</feature>
<feature type="region of interest" description="Disordered" evidence="1">
    <location>
        <begin position="93"/>
        <end position="120"/>
    </location>
</feature>
<sequence>MNMATILKNCSTDIVAAEQMRRMHHRMLTRSEYGLCTKLSLDGPPSLSLQGESLCVEKAEQQQPMYSLRPNSLLRFPPGLPFQSREYARIELHKPARQSRSSSIQRMHGGFDEYDDDGKTTAMKTNRRSKWSKVQDKATDGAEWNAFLSGCYNETSESGAYLRVYEQRPHVYLKSDLVVTHLPWIYYKATGLACLQENAPSLSELPCEGRVMSRLQKTMANLGIKRPTRSAPPQRLPILTAQEKRDVYKCSHPVFKATSDCLDITAEPVVARNRRGKVLTLGMASICTLNFSAEHAADKRASGPFSHSLWTSKVLSSSNGCRKTNKTDIPFMSGDEYISSLFGTRGPCVKVLSSKDSKDNANKGNTHKEAISVAANAIEDRHKQYCNSSDAQDLNTLSDHPELANPHNEEPPEKNFPEPTTNQSQEEKMIRFLKPLEKKAEMCVDLDKHESDREKIIQPDVQPAVYETADTNPSARTKATVESEASAPPSGLKTTSVLVNPLPQTSETSNIQHDVNAGIKDHGSITLENKSSTPASKVADGDKDIYTQTKGDNIGGTGTHARLPGESAQGFNARSPNYPRDNPLGHGLIVNESVVSALKESKAAITNPVIKEQTTTSISSLSTTYILSVAPDQQNKNFPSVISDNKLEGKRDEKCTTSTKSHANSLCVSKPTKLVCDAGENLANRHPAVEERKDRLQAEKYESSKHQNGESIPVMIDRKTNHLVDEKKGENNDNSNTAGKASCPFVENGLNWLTRTSENASSESPPCTFNKTTTHANDGSIPSVHKDAPHRLENCLTVQNAGLSIKGIYKQNIADAKKLDVKISAPGKNGFPDKRNYVQRNKEKISEYGPKEKRVSVQNSCASNPGKTFNSTKTSQKTPNRFNDHSKRIRNCTERLCSKKPALMKGEVSSQDSSKPANSPKVGSDVSSIIKIGDEEFEEVDDYQWVVKEVDEGDMKDGVIIYERRLIKRLVPRKVLVQKQPKAAKPVRYRKPPAVASLLPKRYKDRRGPSAAENMARRLSVPCQPININFQAEVSVTQAWLEELKLMPPRRKGKAAISSPNTICAAVAQLKPRSNTGDSSGDLGFRELVQELALTSTCFGEKEPCANSTFYVGPLKERPPAPASEPSTHSIVACSNYVSDFQEDAAEKDSKVYTSGGTGVVLEGHSSKCIEIRSPLPVEHIPHTRTSNSSEPQCEAQCLAQAGDFSNRETHSEVHYNAQDTVGPQCAQDSVAALLGEWGRKTAAPSPCDEGRNHDCPTTRSEYSSVTEEDMPTEPMLAAAFWNEAANSFYGRVRRAAASISHPQLATTG</sequence>
<organism evidence="2 3">
    <name type="scientific">Elysia chlorotica</name>
    <name type="common">Eastern emerald elysia</name>
    <name type="synonym">Sea slug</name>
    <dbReference type="NCBI Taxonomy" id="188477"/>
    <lineage>
        <taxon>Eukaryota</taxon>
        <taxon>Metazoa</taxon>
        <taxon>Spiralia</taxon>
        <taxon>Lophotrochozoa</taxon>
        <taxon>Mollusca</taxon>
        <taxon>Gastropoda</taxon>
        <taxon>Heterobranchia</taxon>
        <taxon>Euthyneura</taxon>
        <taxon>Panpulmonata</taxon>
        <taxon>Sacoglossa</taxon>
        <taxon>Placobranchoidea</taxon>
        <taxon>Plakobranchidae</taxon>
        <taxon>Elysia</taxon>
    </lineage>
</organism>
<evidence type="ECO:0000256" key="1">
    <source>
        <dbReference type="SAM" id="MobiDB-lite"/>
    </source>
</evidence>